<accession>C5A2I0</accession>
<sequence>MYALRTLHGLQRSRPAPRASPSHWGSCDFPLPRKVVSGTPSEVGVMLKKMAIFLGVTPLPTLPVSVHQFLGQLPSITTKEEAESRGLILTFSNGGGGWEGSNYVNYYQAFICPHRNESLNNCPGKLWGLSPEGFGKGIRVVEIGKP</sequence>
<evidence type="ECO:0000313" key="2">
    <source>
        <dbReference type="Proteomes" id="UP000001488"/>
    </source>
</evidence>
<dbReference type="STRING" id="593117.TGAM_2097"/>
<reference evidence="1 2" key="1">
    <citation type="journal article" date="2007" name="Genome Biol.">
        <title>Genome analysis and genome-wide proteomics of Thermococcus gammatolerans, the most radioresistant organism known amongst the Archaea.</title>
        <authorList>
            <person name="Zivanovic Y."/>
            <person name="Armengaud J."/>
            <person name="Lagorce A."/>
            <person name="Leplat C."/>
            <person name="Guerin P."/>
            <person name="Dutertre M."/>
            <person name="Anthouard V."/>
            <person name="Forterre P."/>
            <person name="Wincker P."/>
            <person name="Confalonieri F."/>
        </authorList>
    </citation>
    <scope>NUCLEOTIDE SEQUENCE [LARGE SCALE GENOMIC DNA]</scope>
    <source>
        <strain evidence="2">DSM 15229 / JCM 11827 / EJ3</strain>
    </source>
</reference>
<dbReference type="Proteomes" id="UP000001488">
    <property type="component" value="Chromosome"/>
</dbReference>
<dbReference type="EMBL" id="CP001398">
    <property type="protein sequence ID" value="ACS34599.1"/>
    <property type="molecule type" value="Genomic_DNA"/>
</dbReference>
<dbReference type="HOGENOM" id="CLU_1773298_0_0_2"/>
<dbReference type="AlphaFoldDB" id="C5A2I0"/>
<dbReference type="KEGG" id="tga:TGAM_2097"/>
<proteinExistence type="predicted"/>
<dbReference type="PATRIC" id="fig|593117.10.peg.2105"/>
<gene>
    <name evidence="1" type="ordered locus">TGAM_2097</name>
</gene>
<dbReference type="PaxDb" id="593117-TGAM_2097"/>
<evidence type="ECO:0000313" key="1">
    <source>
        <dbReference type="EMBL" id="ACS34599.1"/>
    </source>
</evidence>
<keyword evidence="2" id="KW-1185">Reference proteome</keyword>
<organism evidence="1 2">
    <name type="scientific">Thermococcus gammatolerans (strain DSM 15229 / JCM 11827 / EJ3)</name>
    <dbReference type="NCBI Taxonomy" id="593117"/>
    <lineage>
        <taxon>Archaea</taxon>
        <taxon>Methanobacteriati</taxon>
        <taxon>Methanobacteriota</taxon>
        <taxon>Thermococci</taxon>
        <taxon>Thermococcales</taxon>
        <taxon>Thermococcaceae</taxon>
        <taxon>Thermococcus</taxon>
    </lineage>
</organism>
<name>C5A2I0_THEGJ</name>
<protein>
    <submittedName>
        <fullName evidence="1">Uncharacterized protein</fullName>
    </submittedName>
</protein>